<accession>A0AAT9HF12</accession>
<sequence length="120" mass="13445">MQPADIVQRISGEAYLESETDPAVVDVFAKWSACMKAKDYDYETPMDANDDPRFNEPDTVTDLEIATAKADISCRDQHNVARTWFDTESKIQRDKIAQHLDEFNAAAEATRESVAKAESA</sequence>
<gene>
    <name evidence="1" type="ORF">SHKM778_24520</name>
</gene>
<name>A0AAT9HF12_9ACTN</name>
<evidence type="ECO:0000313" key="1">
    <source>
        <dbReference type="EMBL" id="BFO16064.1"/>
    </source>
</evidence>
<protein>
    <submittedName>
        <fullName evidence="1">Uncharacterized protein</fullName>
    </submittedName>
</protein>
<reference evidence="1" key="1">
    <citation type="submission" date="2024-06" db="EMBL/GenBank/DDBJ databases">
        <authorList>
            <consortium name="consrtm"/>
            <person name="Uemura M."/>
            <person name="Terahara T."/>
        </authorList>
    </citation>
    <scope>NUCLEOTIDE SEQUENCE</scope>
    <source>
        <strain evidence="1">KM77-8</strain>
    </source>
</reference>
<dbReference type="AlphaFoldDB" id="A0AAT9HF12"/>
<reference evidence="1" key="2">
    <citation type="submission" date="2024-07" db="EMBL/GenBank/DDBJ databases">
        <title>Streptomyces haneummycinica sp. nov., a new antibiotic-producing actinobacterium isolated from marine sediment.</title>
        <authorList>
            <person name="Uemura M."/>
            <person name="Hamada M."/>
            <person name="Hirano S."/>
            <person name="Kobayashi K."/>
            <person name="Ohshiro T."/>
            <person name="Kobayashi T."/>
            <person name="Terahara T."/>
        </authorList>
    </citation>
    <scope>NUCLEOTIDE SEQUENCE</scope>
    <source>
        <strain evidence="1">KM77-8</strain>
    </source>
</reference>
<dbReference type="EMBL" id="AP035768">
    <property type="protein sequence ID" value="BFO16064.1"/>
    <property type="molecule type" value="Genomic_DNA"/>
</dbReference>
<organism evidence="1">
    <name type="scientific">Streptomyces haneummycinicus</name>
    <dbReference type="NCBI Taxonomy" id="3074435"/>
    <lineage>
        <taxon>Bacteria</taxon>
        <taxon>Bacillati</taxon>
        <taxon>Actinomycetota</taxon>
        <taxon>Actinomycetes</taxon>
        <taxon>Kitasatosporales</taxon>
        <taxon>Streptomycetaceae</taxon>
        <taxon>Streptomyces</taxon>
    </lineage>
</organism>
<proteinExistence type="predicted"/>